<evidence type="ECO:0000256" key="2">
    <source>
        <dbReference type="SAM" id="Phobius"/>
    </source>
</evidence>
<keyword evidence="2" id="KW-0472">Membrane</keyword>
<feature type="transmembrane region" description="Helical" evidence="2">
    <location>
        <begin position="7"/>
        <end position="28"/>
    </location>
</feature>
<evidence type="ECO:0000259" key="4">
    <source>
        <dbReference type="Pfam" id="PF25917"/>
    </source>
</evidence>
<proteinExistence type="inferred from homology"/>
<dbReference type="PANTHER" id="PTHR30386">
    <property type="entry name" value="MEMBRANE FUSION SUBUNIT OF EMRAB-TOLC MULTIDRUG EFFLUX PUMP"/>
    <property type="match status" value="1"/>
</dbReference>
<dbReference type="Pfam" id="PF25917">
    <property type="entry name" value="BSH_RND"/>
    <property type="match status" value="1"/>
</dbReference>
<evidence type="ECO:0000259" key="5">
    <source>
        <dbReference type="Pfam" id="PF25954"/>
    </source>
</evidence>
<sequence length="350" mass="37261">MKNIFRYPSIIVVLCLGIIGVMIVLYSWQLFPFNSQVETTDNAYVRGNVTLLSPQVSGYVTDVSVQDFMAVKKGDVLFVIDDSTYRQELLQAEAAAAQAKVSLQNVEQNRASRAASLQLAEAELQSAQATQSKAALDTGRNGPLLEKGLVSKTTGDELHAALLTAQANVAKARASMNIARQDLALVDTNKASLAAALKAAEAKVQVAQINLQHTKIIAPSDGQLGEVSARLGQYVSAGTQLTSITPKMVWVTANFKERQLAGMAVGTPASFTVDALNDHPFKGHVVRISPAAGSEFSVLKADNATGNFTKISQRIAVRIELEPGQSQSEQLRPGMSTVVSVDTAQAPVSP</sequence>
<dbReference type="RefSeq" id="WP_195817119.1">
    <property type="nucleotide sequence ID" value="NZ_JADOBH010000002.1"/>
</dbReference>
<organism evidence="6 7">
    <name type="scientific">Rahnella victoriana</name>
    <dbReference type="NCBI Taxonomy" id="1510570"/>
    <lineage>
        <taxon>Bacteria</taxon>
        <taxon>Pseudomonadati</taxon>
        <taxon>Pseudomonadota</taxon>
        <taxon>Gammaproteobacteria</taxon>
        <taxon>Enterobacterales</taxon>
        <taxon>Yersiniaceae</taxon>
        <taxon>Rahnella</taxon>
    </lineage>
</organism>
<dbReference type="InterPro" id="IPR058625">
    <property type="entry name" value="MdtA-like_BSH"/>
</dbReference>
<feature type="domain" description="Multidrug resistance protein MdtA-like barrel-sandwich hybrid" evidence="4">
    <location>
        <begin position="52"/>
        <end position="245"/>
    </location>
</feature>
<dbReference type="PANTHER" id="PTHR30386:SF24">
    <property type="entry name" value="MULTIDRUG RESISTANCE EFFLUX PUMP"/>
    <property type="match status" value="1"/>
</dbReference>
<dbReference type="Proteomes" id="UP000600307">
    <property type="component" value="Unassembled WGS sequence"/>
</dbReference>
<gene>
    <name evidence="6" type="ORF">IV431_09170</name>
</gene>
<name>A0ABS0DSW9_9GAMM</name>
<dbReference type="Pfam" id="PF25876">
    <property type="entry name" value="HH_MFP_RND"/>
    <property type="match status" value="1"/>
</dbReference>
<dbReference type="Gene3D" id="2.40.50.100">
    <property type="match status" value="1"/>
</dbReference>
<dbReference type="Gene3D" id="1.10.287.470">
    <property type="entry name" value="Helix hairpin bin"/>
    <property type="match status" value="2"/>
</dbReference>
<protein>
    <submittedName>
        <fullName evidence="6">HlyD family secretion protein</fullName>
    </submittedName>
</protein>
<feature type="domain" description="Multidrug resistance protein MdtA-like alpha-helical hairpin" evidence="3">
    <location>
        <begin position="117"/>
        <end position="184"/>
    </location>
</feature>
<dbReference type="InterPro" id="IPR058792">
    <property type="entry name" value="Beta-barrel_RND_2"/>
</dbReference>
<keyword evidence="7" id="KW-1185">Reference proteome</keyword>
<evidence type="ECO:0000313" key="7">
    <source>
        <dbReference type="Proteomes" id="UP000600307"/>
    </source>
</evidence>
<feature type="domain" description="CusB-like beta-barrel" evidence="5">
    <location>
        <begin position="249"/>
        <end position="341"/>
    </location>
</feature>
<reference evidence="6 7" key="1">
    <citation type="submission" date="2020-11" db="EMBL/GenBank/DDBJ databases">
        <title>Taxonomic investigation of Rahnella spp.</title>
        <authorList>
            <person name="Lee S.D."/>
        </authorList>
    </citation>
    <scope>NUCLEOTIDE SEQUENCE [LARGE SCALE GENOMIC DNA]</scope>
    <source>
        <strain evidence="6 7">SAP-10</strain>
    </source>
</reference>
<evidence type="ECO:0000256" key="1">
    <source>
        <dbReference type="ARBA" id="ARBA00009477"/>
    </source>
</evidence>
<dbReference type="Gene3D" id="2.40.30.170">
    <property type="match status" value="1"/>
</dbReference>
<keyword evidence="2" id="KW-1133">Transmembrane helix</keyword>
<dbReference type="InterPro" id="IPR050739">
    <property type="entry name" value="MFP"/>
</dbReference>
<dbReference type="InterPro" id="IPR058624">
    <property type="entry name" value="MdtA-like_HH"/>
</dbReference>
<keyword evidence="2" id="KW-0812">Transmembrane</keyword>
<dbReference type="SUPFAM" id="SSF111369">
    <property type="entry name" value="HlyD-like secretion proteins"/>
    <property type="match status" value="3"/>
</dbReference>
<dbReference type="Pfam" id="PF25954">
    <property type="entry name" value="Beta-barrel_RND_2"/>
    <property type="match status" value="1"/>
</dbReference>
<comment type="caution">
    <text evidence="6">The sequence shown here is derived from an EMBL/GenBank/DDBJ whole genome shotgun (WGS) entry which is preliminary data.</text>
</comment>
<accession>A0ABS0DSW9</accession>
<dbReference type="EMBL" id="JADOBH010000002">
    <property type="protein sequence ID" value="MBF7955719.1"/>
    <property type="molecule type" value="Genomic_DNA"/>
</dbReference>
<evidence type="ECO:0000259" key="3">
    <source>
        <dbReference type="Pfam" id="PF25876"/>
    </source>
</evidence>
<evidence type="ECO:0000313" key="6">
    <source>
        <dbReference type="EMBL" id="MBF7955719.1"/>
    </source>
</evidence>
<comment type="similarity">
    <text evidence="1">Belongs to the membrane fusion protein (MFP) (TC 8.A.1) family.</text>
</comment>